<protein>
    <recommendedName>
        <fullName evidence="2">PWI domain-containing protein</fullName>
    </recommendedName>
</protein>
<dbReference type="InParanoid" id="D8R3X2"/>
<evidence type="ECO:0000256" key="1">
    <source>
        <dbReference type="SAM" id="MobiDB-lite"/>
    </source>
</evidence>
<dbReference type="Gramene" id="EFJ33011">
    <property type="protein sequence ID" value="EFJ33011"/>
    <property type="gene ID" value="SELMODRAFT_407101"/>
</dbReference>
<organism evidence="4">
    <name type="scientific">Selaginella moellendorffii</name>
    <name type="common">Spikemoss</name>
    <dbReference type="NCBI Taxonomy" id="88036"/>
    <lineage>
        <taxon>Eukaryota</taxon>
        <taxon>Viridiplantae</taxon>
        <taxon>Streptophyta</taxon>
        <taxon>Embryophyta</taxon>
        <taxon>Tracheophyta</taxon>
        <taxon>Lycopodiopsida</taxon>
        <taxon>Selaginellales</taxon>
        <taxon>Selaginellaceae</taxon>
        <taxon>Selaginella</taxon>
    </lineage>
</organism>
<dbReference type="Proteomes" id="UP000001514">
    <property type="component" value="Unassembled WGS sequence"/>
</dbReference>
<reference evidence="3 4" key="1">
    <citation type="journal article" date="2011" name="Science">
        <title>The Selaginella genome identifies genetic changes associated with the evolution of vascular plants.</title>
        <authorList>
            <person name="Banks J.A."/>
            <person name="Nishiyama T."/>
            <person name="Hasebe M."/>
            <person name="Bowman J.L."/>
            <person name="Gribskov M."/>
            <person name="dePamphilis C."/>
            <person name="Albert V.A."/>
            <person name="Aono N."/>
            <person name="Aoyama T."/>
            <person name="Ambrose B.A."/>
            <person name="Ashton N.W."/>
            <person name="Axtell M.J."/>
            <person name="Barker E."/>
            <person name="Barker M.S."/>
            <person name="Bennetzen J.L."/>
            <person name="Bonawitz N.D."/>
            <person name="Chapple C."/>
            <person name="Cheng C."/>
            <person name="Correa L.G."/>
            <person name="Dacre M."/>
            <person name="DeBarry J."/>
            <person name="Dreyer I."/>
            <person name="Elias M."/>
            <person name="Engstrom E.M."/>
            <person name="Estelle M."/>
            <person name="Feng L."/>
            <person name="Finet C."/>
            <person name="Floyd S.K."/>
            <person name="Frommer W.B."/>
            <person name="Fujita T."/>
            <person name="Gramzow L."/>
            <person name="Gutensohn M."/>
            <person name="Harholt J."/>
            <person name="Hattori M."/>
            <person name="Heyl A."/>
            <person name="Hirai T."/>
            <person name="Hiwatashi Y."/>
            <person name="Ishikawa M."/>
            <person name="Iwata M."/>
            <person name="Karol K.G."/>
            <person name="Koehler B."/>
            <person name="Kolukisaoglu U."/>
            <person name="Kubo M."/>
            <person name="Kurata T."/>
            <person name="Lalonde S."/>
            <person name="Li K."/>
            <person name="Li Y."/>
            <person name="Litt A."/>
            <person name="Lyons E."/>
            <person name="Manning G."/>
            <person name="Maruyama T."/>
            <person name="Michael T.P."/>
            <person name="Mikami K."/>
            <person name="Miyazaki S."/>
            <person name="Morinaga S."/>
            <person name="Murata T."/>
            <person name="Mueller-Roeber B."/>
            <person name="Nelson D.R."/>
            <person name="Obara M."/>
            <person name="Oguri Y."/>
            <person name="Olmstead R.G."/>
            <person name="Onodera N."/>
            <person name="Petersen B.L."/>
            <person name="Pils B."/>
            <person name="Prigge M."/>
            <person name="Rensing S.A."/>
            <person name="Riano-Pachon D.M."/>
            <person name="Roberts A.W."/>
            <person name="Sato Y."/>
            <person name="Scheller H.V."/>
            <person name="Schulz B."/>
            <person name="Schulz C."/>
            <person name="Shakirov E.V."/>
            <person name="Shibagaki N."/>
            <person name="Shinohara N."/>
            <person name="Shippen D.E."/>
            <person name="Soerensen I."/>
            <person name="Sotooka R."/>
            <person name="Sugimoto N."/>
            <person name="Sugita M."/>
            <person name="Sumikawa N."/>
            <person name="Tanurdzic M."/>
            <person name="Theissen G."/>
            <person name="Ulvskov P."/>
            <person name="Wakazuki S."/>
            <person name="Weng J.K."/>
            <person name="Willats W.W."/>
            <person name="Wipf D."/>
            <person name="Wolf P.G."/>
            <person name="Yang L."/>
            <person name="Zimmer A.D."/>
            <person name="Zhu Q."/>
            <person name="Mitros T."/>
            <person name="Hellsten U."/>
            <person name="Loque D."/>
            <person name="Otillar R."/>
            <person name="Salamov A."/>
            <person name="Schmutz J."/>
            <person name="Shapiro H."/>
            <person name="Lindquist E."/>
            <person name="Lucas S."/>
            <person name="Rokhsar D."/>
            <person name="Grigoriev I.V."/>
        </authorList>
    </citation>
    <scope>NUCLEOTIDE SEQUENCE [LARGE SCALE GENOMIC DNA]</scope>
</reference>
<feature type="compositionally biased region" description="Basic and acidic residues" evidence="1">
    <location>
        <begin position="177"/>
        <end position="191"/>
    </location>
</feature>
<evidence type="ECO:0000313" key="4">
    <source>
        <dbReference type="Proteomes" id="UP000001514"/>
    </source>
</evidence>
<dbReference type="STRING" id="88036.D8R3X2"/>
<accession>D8R3X2</accession>
<dbReference type="Gene3D" id="1.20.1390.10">
    <property type="entry name" value="PWI domain"/>
    <property type="match status" value="1"/>
</dbReference>
<evidence type="ECO:0000259" key="2">
    <source>
        <dbReference type="SMART" id="SM00311"/>
    </source>
</evidence>
<sequence length="199" mass="23504">MAILYGPINCAEYSNDSMGLLVYLRRIFRRDGAQKKEVENLPDQKQRQQRKIKIRDRRFLVTKEELIDYWASYDKRVTEFMGVEEASTVDLIVNSISVDPESMRDKLAILDDAKEKLVLKIWRMLIFEIKDGDTDHMLTEVLEKDGDSSSDAELCKTLQRQRILKLVEMIKKKRARDNKDDKQRTFSDKDTGRKKRRIE</sequence>
<evidence type="ECO:0000313" key="3">
    <source>
        <dbReference type="EMBL" id="EFJ33011.1"/>
    </source>
</evidence>
<keyword evidence="4" id="KW-1185">Reference proteome</keyword>
<dbReference type="AlphaFoldDB" id="D8R3X2"/>
<dbReference type="SMART" id="SM00311">
    <property type="entry name" value="PWI"/>
    <property type="match status" value="1"/>
</dbReference>
<dbReference type="EMBL" id="GL377571">
    <property type="protein sequence ID" value="EFJ33011.1"/>
    <property type="molecule type" value="Genomic_DNA"/>
</dbReference>
<name>D8R3X2_SELML</name>
<dbReference type="Pfam" id="PF01480">
    <property type="entry name" value="PWI"/>
    <property type="match status" value="1"/>
</dbReference>
<feature type="domain" description="PWI" evidence="2">
    <location>
        <begin position="62"/>
        <end position="131"/>
    </location>
</feature>
<dbReference type="HOGENOM" id="CLU_1135142_0_0_1"/>
<proteinExistence type="predicted"/>
<gene>
    <name evidence="3" type="ORF">SELMODRAFT_407101</name>
</gene>
<dbReference type="KEGG" id="smo:SELMODRAFT_407101"/>
<dbReference type="InterPro" id="IPR002483">
    <property type="entry name" value="PWI_dom"/>
</dbReference>
<feature type="region of interest" description="Disordered" evidence="1">
    <location>
        <begin position="173"/>
        <end position="199"/>
    </location>
</feature>